<dbReference type="RefSeq" id="WP_387409831.1">
    <property type="nucleotide sequence ID" value="NZ_JBIASD010000004.1"/>
</dbReference>
<keyword evidence="2" id="KW-1185">Reference proteome</keyword>
<evidence type="ECO:0000313" key="2">
    <source>
        <dbReference type="Proteomes" id="UP001602013"/>
    </source>
</evidence>
<sequence>MTSPDHVTFPDWGAPSPPGDTFRWMPANPSAPSSSWIEADGATFSLLRLPVIQVKKFR</sequence>
<dbReference type="EMBL" id="JBIASD010000004">
    <property type="protein sequence ID" value="MFF3665720.1"/>
    <property type="molecule type" value="Genomic_DNA"/>
</dbReference>
<proteinExistence type="predicted"/>
<dbReference type="Proteomes" id="UP001602013">
    <property type="component" value="Unassembled WGS sequence"/>
</dbReference>
<organism evidence="1 2">
    <name type="scientific">Microtetraspora malaysiensis</name>
    <dbReference type="NCBI Taxonomy" id="161358"/>
    <lineage>
        <taxon>Bacteria</taxon>
        <taxon>Bacillati</taxon>
        <taxon>Actinomycetota</taxon>
        <taxon>Actinomycetes</taxon>
        <taxon>Streptosporangiales</taxon>
        <taxon>Streptosporangiaceae</taxon>
        <taxon>Microtetraspora</taxon>
    </lineage>
</organism>
<accession>A0ABW6SL78</accession>
<reference evidence="1 2" key="1">
    <citation type="submission" date="2024-10" db="EMBL/GenBank/DDBJ databases">
        <title>The Natural Products Discovery Center: Release of the First 8490 Sequenced Strains for Exploring Actinobacteria Biosynthetic Diversity.</title>
        <authorList>
            <person name="Kalkreuter E."/>
            <person name="Kautsar S.A."/>
            <person name="Yang D."/>
            <person name="Bader C.D."/>
            <person name="Teijaro C.N."/>
            <person name="Fluegel L."/>
            <person name="Davis C.M."/>
            <person name="Simpson J.R."/>
            <person name="Lauterbach L."/>
            <person name="Steele A.D."/>
            <person name="Gui C."/>
            <person name="Meng S."/>
            <person name="Li G."/>
            <person name="Viehrig K."/>
            <person name="Ye F."/>
            <person name="Su P."/>
            <person name="Kiefer A.F."/>
            <person name="Nichols A."/>
            <person name="Cepeda A.J."/>
            <person name="Yan W."/>
            <person name="Fan B."/>
            <person name="Jiang Y."/>
            <person name="Adhikari A."/>
            <person name="Zheng C.-J."/>
            <person name="Schuster L."/>
            <person name="Cowan T.M."/>
            <person name="Smanski M.J."/>
            <person name="Chevrette M.G."/>
            <person name="De Carvalho L.P.S."/>
            <person name="Shen B."/>
        </authorList>
    </citation>
    <scope>NUCLEOTIDE SEQUENCE [LARGE SCALE GENOMIC DNA]</scope>
    <source>
        <strain evidence="1 2">NPDC002173</strain>
    </source>
</reference>
<protein>
    <submittedName>
        <fullName evidence="1">Uncharacterized protein</fullName>
    </submittedName>
</protein>
<gene>
    <name evidence="1" type="ORF">ACFYXI_09000</name>
</gene>
<evidence type="ECO:0000313" key="1">
    <source>
        <dbReference type="EMBL" id="MFF3665720.1"/>
    </source>
</evidence>
<name>A0ABW6SL78_9ACTN</name>
<comment type="caution">
    <text evidence="1">The sequence shown here is derived from an EMBL/GenBank/DDBJ whole genome shotgun (WGS) entry which is preliminary data.</text>
</comment>